<dbReference type="CDD" id="cd00496">
    <property type="entry name" value="PheRS_alpha_core"/>
    <property type="match status" value="1"/>
</dbReference>
<dbReference type="GO" id="GO:0000049">
    <property type="term" value="F:tRNA binding"/>
    <property type="evidence" value="ECO:0007669"/>
    <property type="project" value="InterPro"/>
</dbReference>
<dbReference type="PANTHER" id="PTHR11538:SF41">
    <property type="entry name" value="PHENYLALANINE--TRNA LIGASE, MITOCHONDRIAL"/>
    <property type="match status" value="1"/>
</dbReference>
<evidence type="ECO:0000256" key="4">
    <source>
        <dbReference type="ARBA" id="ARBA00022490"/>
    </source>
</evidence>
<evidence type="ECO:0000256" key="9">
    <source>
        <dbReference type="ARBA" id="ARBA00022842"/>
    </source>
</evidence>
<dbReference type="OrthoDB" id="9800719at2"/>
<keyword evidence="8 13" id="KW-0067">ATP-binding</keyword>
<keyword evidence="6 13" id="KW-0479">Metal-binding</keyword>
<evidence type="ECO:0000256" key="5">
    <source>
        <dbReference type="ARBA" id="ARBA00022598"/>
    </source>
</evidence>
<dbReference type="SUPFAM" id="SSF46589">
    <property type="entry name" value="tRNA-binding arm"/>
    <property type="match status" value="1"/>
</dbReference>
<comment type="catalytic activity">
    <reaction evidence="12 13">
        <text>tRNA(Phe) + L-phenylalanine + ATP = L-phenylalanyl-tRNA(Phe) + AMP + diphosphate + H(+)</text>
        <dbReference type="Rhea" id="RHEA:19413"/>
        <dbReference type="Rhea" id="RHEA-COMP:9668"/>
        <dbReference type="Rhea" id="RHEA-COMP:9699"/>
        <dbReference type="ChEBI" id="CHEBI:15378"/>
        <dbReference type="ChEBI" id="CHEBI:30616"/>
        <dbReference type="ChEBI" id="CHEBI:33019"/>
        <dbReference type="ChEBI" id="CHEBI:58095"/>
        <dbReference type="ChEBI" id="CHEBI:78442"/>
        <dbReference type="ChEBI" id="CHEBI:78531"/>
        <dbReference type="ChEBI" id="CHEBI:456215"/>
        <dbReference type="EC" id="6.1.1.20"/>
    </reaction>
</comment>
<evidence type="ECO:0000313" key="16">
    <source>
        <dbReference type="EMBL" id="REG08451.1"/>
    </source>
</evidence>
<dbReference type="InterPro" id="IPR006195">
    <property type="entry name" value="aa-tRNA-synth_II"/>
</dbReference>
<keyword evidence="7 13" id="KW-0547">Nucleotide-binding</keyword>
<dbReference type="InterPro" id="IPR004529">
    <property type="entry name" value="Phe-tRNA-synth_IIc_asu"/>
</dbReference>
<reference evidence="16 17" key="1">
    <citation type="submission" date="2018-08" db="EMBL/GenBank/DDBJ databases">
        <title>Genomic Encyclopedia of Type Strains, Phase IV (KMG-IV): sequencing the most valuable type-strain genomes for metagenomic binning, comparative biology and taxonomic classification.</title>
        <authorList>
            <person name="Goeker M."/>
        </authorList>
    </citation>
    <scope>NUCLEOTIDE SEQUENCE [LARGE SCALE GENOMIC DNA]</scope>
    <source>
        <strain evidence="16 17">DSM 23923</strain>
    </source>
</reference>
<comment type="subcellular location">
    <subcellularLocation>
        <location evidence="1 13">Cytoplasm</location>
    </subcellularLocation>
</comment>
<evidence type="ECO:0000256" key="14">
    <source>
        <dbReference type="SAM" id="Coils"/>
    </source>
</evidence>
<dbReference type="PANTHER" id="PTHR11538">
    <property type="entry name" value="PHENYLALANYL-TRNA SYNTHETASE"/>
    <property type="match status" value="1"/>
</dbReference>
<dbReference type="EMBL" id="QUMS01000002">
    <property type="protein sequence ID" value="REG08451.1"/>
    <property type="molecule type" value="Genomic_DNA"/>
</dbReference>
<dbReference type="Pfam" id="PF01409">
    <property type="entry name" value="tRNA-synt_2d"/>
    <property type="match status" value="1"/>
</dbReference>
<comment type="subunit">
    <text evidence="3 13">Tetramer of two alpha and two beta subunits.</text>
</comment>
<keyword evidence="9 13" id="KW-0460">Magnesium</keyword>
<dbReference type="GO" id="GO:0005524">
    <property type="term" value="F:ATP binding"/>
    <property type="evidence" value="ECO:0007669"/>
    <property type="project" value="UniProtKB-UniRule"/>
</dbReference>
<dbReference type="Gene3D" id="3.30.930.10">
    <property type="entry name" value="Bira Bifunctional Protein, Domain 2"/>
    <property type="match status" value="1"/>
</dbReference>
<evidence type="ECO:0000256" key="2">
    <source>
        <dbReference type="ARBA" id="ARBA00010207"/>
    </source>
</evidence>
<organism evidence="16 17">
    <name type="scientific">Pelolinea submarina</name>
    <dbReference type="NCBI Taxonomy" id="913107"/>
    <lineage>
        <taxon>Bacteria</taxon>
        <taxon>Bacillati</taxon>
        <taxon>Chloroflexota</taxon>
        <taxon>Anaerolineae</taxon>
        <taxon>Anaerolineales</taxon>
        <taxon>Anaerolineaceae</taxon>
        <taxon>Pelolinea</taxon>
    </lineage>
</organism>
<dbReference type="EC" id="6.1.1.20" evidence="13"/>
<evidence type="ECO:0000256" key="10">
    <source>
        <dbReference type="ARBA" id="ARBA00022917"/>
    </source>
</evidence>
<comment type="similarity">
    <text evidence="2 13">Belongs to the class-II aminoacyl-tRNA synthetase family. Phe-tRNA synthetase alpha subunit type 1 subfamily.</text>
</comment>
<comment type="caution">
    <text evidence="16">The sequence shown here is derived from an EMBL/GenBank/DDBJ whole genome shotgun (WGS) entry which is preliminary data.</text>
</comment>
<evidence type="ECO:0000313" key="17">
    <source>
        <dbReference type="Proteomes" id="UP000256388"/>
    </source>
</evidence>
<comment type="cofactor">
    <cofactor evidence="13">
        <name>Mg(2+)</name>
        <dbReference type="ChEBI" id="CHEBI:18420"/>
    </cofactor>
    <text evidence="13">Binds 2 magnesium ions per tetramer.</text>
</comment>
<dbReference type="GO" id="GO:0004826">
    <property type="term" value="F:phenylalanine-tRNA ligase activity"/>
    <property type="evidence" value="ECO:0007669"/>
    <property type="project" value="UniProtKB-UniRule"/>
</dbReference>
<dbReference type="HAMAP" id="MF_00281">
    <property type="entry name" value="Phe_tRNA_synth_alpha1"/>
    <property type="match status" value="1"/>
</dbReference>
<dbReference type="GO" id="GO:0006432">
    <property type="term" value="P:phenylalanyl-tRNA aminoacylation"/>
    <property type="evidence" value="ECO:0007669"/>
    <property type="project" value="UniProtKB-UniRule"/>
</dbReference>
<evidence type="ECO:0000256" key="7">
    <source>
        <dbReference type="ARBA" id="ARBA00022741"/>
    </source>
</evidence>
<dbReference type="InterPro" id="IPR010978">
    <property type="entry name" value="tRNA-bd_arm"/>
</dbReference>
<keyword evidence="14" id="KW-0175">Coiled coil</keyword>
<keyword evidence="10 13" id="KW-0648">Protein biosynthesis</keyword>
<dbReference type="Proteomes" id="UP000256388">
    <property type="component" value="Unassembled WGS sequence"/>
</dbReference>
<gene>
    <name evidence="13" type="primary">pheS</name>
    <name evidence="16" type="ORF">DFR64_1818</name>
</gene>
<dbReference type="PROSITE" id="PS50862">
    <property type="entry name" value="AA_TRNA_LIGASE_II"/>
    <property type="match status" value="1"/>
</dbReference>
<evidence type="ECO:0000256" key="6">
    <source>
        <dbReference type="ARBA" id="ARBA00022723"/>
    </source>
</evidence>
<evidence type="ECO:0000256" key="1">
    <source>
        <dbReference type="ARBA" id="ARBA00004496"/>
    </source>
</evidence>
<dbReference type="InterPro" id="IPR022911">
    <property type="entry name" value="Phe_tRNA_ligase_alpha1_bac"/>
</dbReference>
<evidence type="ECO:0000256" key="13">
    <source>
        <dbReference type="HAMAP-Rule" id="MF_00281"/>
    </source>
</evidence>
<feature type="coiled-coil region" evidence="14">
    <location>
        <begin position="1"/>
        <end position="28"/>
    </location>
</feature>
<sequence length="347" mass="39496">MSEKSSLITELEALQQQAEQELAGLTSESDLQNWRTQFLGRSAMVMQIFRRLPEAPQEERPGIGQFANQVKSALEEKLAEKMDAVKASALQENLSGESLDVTLPGRSPSRGRLHIQTKVTREVCHIFAEMGFQVFQSPEVESDDYNFELLNIPAHHPARDMWDTFFTTEENVVLRTHTSPGQIRSMRAFHPDPIRVVLPGMCYRYEQTDANHEIQFNQLELLVVGKDITFAHLKGTLEEFAKRMFGRDVRTRFRPSYFPFTEPSAEMDVECFVCGGKGCPACGSKGWLEICGCGLTHPVVLKNGGYDPDVYTGFAAGLGIERISMLRYRIDDIRNFWRNDVRFLEQF</sequence>
<protein>
    <recommendedName>
        <fullName evidence="13">Phenylalanine--tRNA ligase alpha subunit</fullName>
        <ecNumber evidence="13">6.1.1.20</ecNumber>
    </recommendedName>
    <alternativeName>
        <fullName evidence="13">Phenylalanyl-tRNA synthetase alpha subunit</fullName>
        <shortName evidence="13">PheRS</shortName>
    </alternativeName>
</protein>
<keyword evidence="5 13" id="KW-0436">Ligase</keyword>
<name>A0A347ZNG8_9CHLR</name>
<evidence type="ECO:0000259" key="15">
    <source>
        <dbReference type="PROSITE" id="PS50862"/>
    </source>
</evidence>
<evidence type="ECO:0000256" key="12">
    <source>
        <dbReference type="ARBA" id="ARBA00049255"/>
    </source>
</evidence>
<keyword evidence="17" id="KW-1185">Reference proteome</keyword>
<dbReference type="AlphaFoldDB" id="A0A347ZNG8"/>
<dbReference type="RefSeq" id="WP_116225106.1">
    <property type="nucleotide sequence ID" value="NZ_AP018437.1"/>
</dbReference>
<keyword evidence="11 13" id="KW-0030">Aminoacyl-tRNA synthetase</keyword>
<dbReference type="InterPro" id="IPR004188">
    <property type="entry name" value="Phe-tRNA_ligase_II_N"/>
</dbReference>
<dbReference type="InterPro" id="IPR002319">
    <property type="entry name" value="Phenylalanyl-tRNA_Synthase"/>
</dbReference>
<accession>A0A347ZNG8</accession>
<proteinExistence type="inferred from homology"/>
<evidence type="ECO:0000256" key="11">
    <source>
        <dbReference type="ARBA" id="ARBA00023146"/>
    </source>
</evidence>
<evidence type="ECO:0000256" key="8">
    <source>
        <dbReference type="ARBA" id="ARBA00022840"/>
    </source>
</evidence>
<evidence type="ECO:0000256" key="3">
    <source>
        <dbReference type="ARBA" id="ARBA00011209"/>
    </source>
</evidence>
<dbReference type="GO" id="GO:0005737">
    <property type="term" value="C:cytoplasm"/>
    <property type="evidence" value="ECO:0007669"/>
    <property type="project" value="UniProtKB-SubCell"/>
</dbReference>
<dbReference type="SUPFAM" id="SSF55681">
    <property type="entry name" value="Class II aaRS and biotin synthetases"/>
    <property type="match status" value="1"/>
</dbReference>
<dbReference type="NCBIfam" id="TIGR00468">
    <property type="entry name" value="pheS"/>
    <property type="match status" value="1"/>
</dbReference>
<keyword evidence="4 13" id="KW-0963">Cytoplasm</keyword>
<dbReference type="GO" id="GO:0000287">
    <property type="term" value="F:magnesium ion binding"/>
    <property type="evidence" value="ECO:0007669"/>
    <property type="project" value="UniProtKB-UniRule"/>
</dbReference>
<dbReference type="Pfam" id="PF02912">
    <property type="entry name" value="Phe_tRNA-synt_N"/>
    <property type="match status" value="1"/>
</dbReference>
<feature type="domain" description="Aminoacyl-transfer RNA synthetases class-II family profile" evidence="15">
    <location>
        <begin position="113"/>
        <end position="346"/>
    </location>
</feature>
<dbReference type="InterPro" id="IPR045864">
    <property type="entry name" value="aa-tRNA-synth_II/BPL/LPL"/>
</dbReference>
<feature type="binding site" evidence="13">
    <location>
        <position position="262"/>
    </location>
    <ligand>
        <name>Mg(2+)</name>
        <dbReference type="ChEBI" id="CHEBI:18420"/>
        <note>shared with beta subunit</note>
    </ligand>
</feature>